<organism evidence="1 2">
    <name type="scientific">Schistocephalus solidus</name>
    <name type="common">Tapeworm</name>
    <dbReference type="NCBI Taxonomy" id="70667"/>
    <lineage>
        <taxon>Eukaryota</taxon>
        <taxon>Metazoa</taxon>
        <taxon>Spiralia</taxon>
        <taxon>Lophotrochozoa</taxon>
        <taxon>Platyhelminthes</taxon>
        <taxon>Cestoda</taxon>
        <taxon>Eucestoda</taxon>
        <taxon>Diphyllobothriidea</taxon>
        <taxon>Diphyllobothriidae</taxon>
        <taxon>Schistocephalus</taxon>
    </lineage>
</organism>
<gene>
    <name evidence="1" type="ORF">SSLN_LOCUS2535</name>
</gene>
<evidence type="ECO:0000313" key="2">
    <source>
        <dbReference type="Proteomes" id="UP000275846"/>
    </source>
</evidence>
<proteinExistence type="predicted"/>
<evidence type="ECO:0000313" key="1">
    <source>
        <dbReference type="EMBL" id="VDL88920.1"/>
    </source>
</evidence>
<reference evidence="1 2" key="1">
    <citation type="submission" date="2018-11" db="EMBL/GenBank/DDBJ databases">
        <authorList>
            <consortium name="Pathogen Informatics"/>
        </authorList>
    </citation>
    <scope>NUCLEOTIDE SEQUENCE [LARGE SCALE GENOMIC DNA]</scope>
    <source>
        <strain evidence="1 2">NST_G2</strain>
    </source>
</reference>
<accession>A0A3P7BUK5</accession>
<dbReference type="EMBL" id="UYSU01032277">
    <property type="protein sequence ID" value="VDL88920.1"/>
    <property type="molecule type" value="Genomic_DNA"/>
</dbReference>
<evidence type="ECO:0008006" key="3">
    <source>
        <dbReference type="Google" id="ProtNLM"/>
    </source>
</evidence>
<dbReference type="STRING" id="70667.A0A3P7BUK5"/>
<protein>
    <recommendedName>
        <fullName evidence="3">TRPM SLOG domain-containing protein</fullName>
    </recommendedName>
</protein>
<dbReference type="OrthoDB" id="9983120at2759"/>
<sequence>MQAVMKRRHRGFIVRPTSTFGQFESVLSPVISQLKRYPSLFFPFKYIRIADETSFEKMHTLLFTIWRLPKPELVLTFYGSDPNSAALTKLLQRSLGKITRQTLMDAAKGFSFVIIIDSGAQDSSDMRIATFMEAKASPRTWLLTDGKLGGTADLVAQAMRGYTEAYGMKELQVIALTPWTLLANAESLRSDDFLVHTLPSFIRLISHSSTSAQPKPREC</sequence>
<name>A0A3P7BUK5_SCHSO</name>
<dbReference type="Proteomes" id="UP000275846">
    <property type="component" value="Unassembled WGS sequence"/>
</dbReference>
<dbReference type="AlphaFoldDB" id="A0A3P7BUK5"/>
<keyword evidence="2" id="KW-1185">Reference proteome</keyword>